<dbReference type="EMBL" id="LR215974">
    <property type="protein sequence ID" value="VFB02199.1"/>
    <property type="molecule type" value="Genomic_DNA"/>
</dbReference>
<gene>
    <name evidence="1" type="ORF">NCTC12078_00173</name>
</gene>
<reference evidence="1 2" key="1">
    <citation type="submission" date="2019-02" db="EMBL/GenBank/DDBJ databases">
        <authorList>
            <consortium name="Pathogen Informatics"/>
        </authorList>
    </citation>
    <scope>NUCLEOTIDE SEQUENCE [LARGE SCALE GENOMIC DNA]</scope>
    <source>
        <strain evidence="1 2">3012STDY6944375</strain>
    </source>
</reference>
<sequence length="330" mass="38599">MKIKYQILLSTLFFSVINCKGQNDNERINNIDSTKKSNSKLISKHDDSFNINFLDKKYQINGFHLPDDAPPYPSYSYSDDKIGVFSVDYIGKTTGIQNFWDVGNKKGYFSKFKTPQEAAYLSDEIKKRIDLKDYYILASYIPSKYISYNDNADGEFDLKPNALTYFYLYVDNNWKLIHIMNADAIPIDNILKFKTSIIQKELVGSNTSTWRTNCKEGFTYIKINGKNASLVVASNQIYIDLVETKRYDFEKGIAYKLEKIPEDMGRGGMGLNWEEYINDKPIVYVKMIDDNHMYFYWYGFYNKKTKKREFLESDFNVENKSKDIILTKCE</sequence>
<organism evidence="1 2">
    <name type="scientific">Chryseobacterium taihuense</name>
    <dbReference type="NCBI Taxonomy" id="1141221"/>
    <lineage>
        <taxon>Bacteria</taxon>
        <taxon>Pseudomonadati</taxon>
        <taxon>Bacteroidota</taxon>
        <taxon>Flavobacteriia</taxon>
        <taxon>Flavobacteriales</taxon>
        <taxon>Weeksellaceae</taxon>
        <taxon>Chryseobacterium group</taxon>
        <taxon>Chryseobacterium</taxon>
    </lineage>
</organism>
<evidence type="ECO:0000313" key="1">
    <source>
        <dbReference type="EMBL" id="VFB02199.1"/>
    </source>
</evidence>
<evidence type="ECO:0000313" key="2">
    <source>
        <dbReference type="Proteomes" id="UP000290013"/>
    </source>
</evidence>
<protein>
    <submittedName>
        <fullName evidence="1">Uncharacterized protein</fullName>
    </submittedName>
</protein>
<accession>A0A4U8WJC9</accession>
<proteinExistence type="predicted"/>
<dbReference type="KEGG" id="ctai:NCTC12078_00173"/>
<dbReference type="AlphaFoldDB" id="A0A4U8WJC9"/>
<dbReference type="Proteomes" id="UP000290013">
    <property type="component" value="Chromosome"/>
</dbReference>
<dbReference type="RefSeq" id="WP_130913096.1">
    <property type="nucleotide sequence ID" value="NZ_LR215974.1"/>
</dbReference>
<name>A0A4U8WJC9_9FLAO</name>